<evidence type="ECO:0000313" key="2">
    <source>
        <dbReference type="Proteomes" id="UP000245207"/>
    </source>
</evidence>
<dbReference type="AlphaFoldDB" id="A0A2U1MAV2"/>
<accession>A0A2U1MAV2</accession>
<evidence type="ECO:0000313" key="1">
    <source>
        <dbReference type="EMBL" id="PWA58379.1"/>
    </source>
</evidence>
<reference evidence="1 2" key="1">
    <citation type="journal article" date="2018" name="Mol. Plant">
        <title>The genome of Artemisia annua provides insight into the evolution of Asteraceae family and artemisinin biosynthesis.</title>
        <authorList>
            <person name="Shen Q."/>
            <person name="Zhang L."/>
            <person name="Liao Z."/>
            <person name="Wang S."/>
            <person name="Yan T."/>
            <person name="Shi P."/>
            <person name="Liu M."/>
            <person name="Fu X."/>
            <person name="Pan Q."/>
            <person name="Wang Y."/>
            <person name="Lv Z."/>
            <person name="Lu X."/>
            <person name="Zhang F."/>
            <person name="Jiang W."/>
            <person name="Ma Y."/>
            <person name="Chen M."/>
            <person name="Hao X."/>
            <person name="Li L."/>
            <person name="Tang Y."/>
            <person name="Lv G."/>
            <person name="Zhou Y."/>
            <person name="Sun X."/>
            <person name="Brodelius P.E."/>
            <person name="Rose J.K.C."/>
            <person name="Tang K."/>
        </authorList>
    </citation>
    <scope>NUCLEOTIDE SEQUENCE [LARGE SCALE GENOMIC DNA]</scope>
    <source>
        <strain evidence="2">cv. Huhao1</strain>
        <tissue evidence="1">Leaf</tissue>
    </source>
</reference>
<comment type="caution">
    <text evidence="1">The sequence shown here is derived from an EMBL/GenBank/DDBJ whole genome shotgun (WGS) entry which is preliminary data.</text>
</comment>
<proteinExistence type="predicted"/>
<sequence>MSYANGYLSQWDQFTAQVEPIALVKPYMVARYLTNYGMFHFCIADSEHDWREGSDQYKWIENWYAQEGSFEEPMGREHLQKLWQKYKVDITFYGHSSLFEACYVSTAAKISSFSYSTSYPYVKSKLVLFHDASQMFQIQVNNALLDEPARKEPW</sequence>
<dbReference type="PANTHER" id="PTHR45778">
    <property type="entry name" value="PURPLE ACID PHOSPHATASE-RELATED"/>
    <property type="match status" value="1"/>
</dbReference>
<gene>
    <name evidence="1" type="ORF">CTI12_AA397650</name>
</gene>
<name>A0A2U1MAV2_ARTAN</name>
<dbReference type="OrthoDB" id="45007at2759"/>
<dbReference type="InterPro" id="IPR029052">
    <property type="entry name" value="Metallo-depent_PP-like"/>
</dbReference>
<dbReference type="Proteomes" id="UP000245207">
    <property type="component" value="Unassembled WGS sequence"/>
</dbReference>
<dbReference type="Gene3D" id="3.60.21.10">
    <property type="match status" value="1"/>
</dbReference>
<dbReference type="SUPFAM" id="SSF56300">
    <property type="entry name" value="Metallo-dependent phosphatases"/>
    <property type="match status" value="1"/>
</dbReference>
<dbReference type="STRING" id="35608.A0A2U1MAV2"/>
<organism evidence="1 2">
    <name type="scientific">Artemisia annua</name>
    <name type="common">Sweet wormwood</name>
    <dbReference type="NCBI Taxonomy" id="35608"/>
    <lineage>
        <taxon>Eukaryota</taxon>
        <taxon>Viridiplantae</taxon>
        <taxon>Streptophyta</taxon>
        <taxon>Embryophyta</taxon>
        <taxon>Tracheophyta</taxon>
        <taxon>Spermatophyta</taxon>
        <taxon>Magnoliopsida</taxon>
        <taxon>eudicotyledons</taxon>
        <taxon>Gunneridae</taxon>
        <taxon>Pentapetalae</taxon>
        <taxon>asterids</taxon>
        <taxon>campanulids</taxon>
        <taxon>Asterales</taxon>
        <taxon>Asteraceae</taxon>
        <taxon>Asteroideae</taxon>
        <taxon>Anthemideae</taxon>
        <taxon>Artemisiinae</taxon>
        <taxon>Artemisia</taxon>
    </lineage>
</organism>
<dbReference type="PANTHER" id="PTHR45778:SF6">
    <property type="entry name" value="INACTIVE PURPLE ACID PHOSPHATASE 24-RELATED"/>
    <property type="match status" value="1"/>
</dbReference>
<keyword evidence="2" id="KW-1185">Reference proteome</keyword>
<protein>
    <submittedName>
        <fullName evidence="1">Inactive purple acid phosphatase-like protein</fullName>
    </submittedName>
</protein>
<dbReference type="EMBL" id="PKPP01005909">
    <property type="protein sequence ID" value="PWA58379.1"/>
    <property type="molecule type" value="Genomic_DNA"/>
</dbReference>